<name>A0ABV9BXW5_9GAMM</name>
<dbReference type="PROSITE" id="PS50122">
    <property type="entry name" value="CHEB"/>
    <property type="match status" value="1"/>
</dbReference>
<evidence type="ECO:0000259" key="5">
    <source>
        <dbReference type="PROSITE" id="PS50122"/>
    </source>
</evidence>
<dbReference type="InterPro" id="IPR000673">
    <property type="entry name" value="Sig_transdc_resp-reg_Me-estase"/>
</dbReference>
<dbReference type="EMBL" id="JBHSGA010000003">
    <property type="protein sequence ID" value="MFC4525342.1"/>
    <property type="molecule type" value="Genomic_DNA"/>
</dbReference>
<evidence type="ECO:0000313" key="6">
    <source>
        <dbReference type="EMBL" id="MFC4525342.1"/>
    </source>
</evidence>
<dbReference type="PANTHER" id="PTHR42872:SF3">
    <property type="entry name" value="PROTEIN-GLUTAMATE METHYLESTERASE_PROTEIN-GLUTAMINE GLUTAMINASE 1"/>
    <property type="match status" value="1"/>
</dbReference>
<evidence type="ECO:0000256" key="4">
    <source>
        <dbReference type="PROSITE-ProRule" id="PRU00050"/>
    </source>
</evidence>
<dbReference type="Gene3D" id="3.40.50.180">
    <property type="entry name" value="Methylesterase CheB, C-terminal domain"/>
    <property type="match status" value="1"/>
</dbReference>
<dbReference type="Proteomes" id="UP001595961">
    <property type="component" value="Unassembled WGS sequence"/>
</dbReference>
<dbReference type="InterPro" id="IPR035909">
    <property type="entry name" value="CheB_C"/>
</dbReference>
<keyword evidence="4" id="KW-0145">Chemotaxis</keyword>
<keyword evidence="7" id="KW-1185">Reference proteome</keyword>
<gene>
    <name evidence="6" type="ORF">ACFO5W_01720</name>
</gene>
<evidence type="ECO:0000256" key="3">
    <source>
        <dbReference type="ARBA" id="ARBA00048267"/>
    </source>
</evidence>
<protein>
    <recommendedName>
        <fullName evidence="2">protein-glutamate methylesterase</fullName>
        <ecNumber evidence="2">3.1.1.61</ecNumber>
    </recommendedName>
</protein>
<feature type="domain" description="CheB-type methylesterase" evidence="5">
    <location>
        <begin position="1"/>
        <end position="180"/>
    </location>
</feature>
<dbReference type="SUPFAM" id="SSF52738">
    <property type="entry name" value="Methylesterase CheB, C-terminal domain"/>
    <property type="match status" value="1"/>
</dbReference>
<evidence type="ECO:0000256" key="1">
    <source>
        <dbReference type="ARBA" id="ARBA00022801"/>
    </source>
</evidence>
<comment type="caution">
    <text evidence="6">The sequence shown here is derived from an EMBL/GenBank/DDBJ whole genome shotgun (WGS) entry which is preliminary data.</text>
</comment>
<keyword evidence="1 4" id="KW-0378">Hydrolase</keyword>
<feature type="active site" evidence="4">
    <location>
        <position position="12"/>
    </location>
</feature>
<organism evidence="6 7">
    <name type="scientific">Dyella halodurans</name>
    <dbReference type="NCBI Taxonomy" id="1920171"/>
    <lineage>
        <taxon>Bacteria</taxon>
        <taxon>Pseudomonadati</taxon>
        <taxon>Pseudomonadota</taxon>
        <taxon>Gammaproteobacteria</taxon>
        <taxon>Lysobacterales</taxon>
        <taxon>Rhodanobacteraceae</taxon>
        <taxon>Dyella</taxon>
    </lineage>
</organism>
<dbReference type="PANTHER" id="PTHR42872">
    <property type="entry name" value="PROTEIN-GLUTAMATE METHYLESTERASE/PROTEIN-GLUTAMINE GLUTAMINASE"/>
    <property type="match status" value="1"/>
</dbReference>
<dbReference type="RefSeq" id="WP_266149743.1">
    <property type="nucleotide sequence ID" value="NZ_CP064028.1"/>
</dbReference>
<dbReference type="EC" id="3.1.1.61" evidence="2"/>
<sequence>MSAPQAIVVGCSAGGLTALEVLFAGLDPALPQAIAVCCHTGSSTVDLLCELLAEHASLPVTEAREREPLQGGVIHVAPSGYHLLVEADHRFSLSVDARVSFARPSIDVLFDTAAEAYRDALIGIVLTGANRDGAEGLSQIRRHGGLAIVQDPAEAESTAMPRAALDLAGADHCLPLAAIAPLINRLCLP</sequence>
<evidence type="ECO:0000256" key="2">
    <source>
        <dbReference type="ARBA" id="ARBA00039140"/>
    </source>
</evidence>
<dbReference type="Pfam" id="PF01339">
    <property type="entry name" value="CheB_methylest"/>
    <property type="match status" value="1"/>
</dbReference>
<evidence type="ECO:0000313" key="7">
    <source>
        <dbReference type="Proteomes" id="UP001595961"/>
    </source>
</evidence>
<feature type="active site" evidence="4">
    <location>
        <position position="39"/>
    </location>
</feature>
<proteinExistence type="predicted"/>
<comment type="catalytic activity">
    <reaction evidence="3">
        <text>[protein]-L-glutamate 5-O-methyl ester + H2O = L-glutamyl-[protein] + methanol + H(+)</text>
        <dbReference type="Rhea" id="RHEA:23236"/>
        <dbReference type="Rhea" id="RHEA-COMP:10208"/>
        <dbReference type="Rhea" id="RHEA-COMP:10311"/>
        <dbReference type="ChEBI" id="CHEBI:15377"/>
        <dbReference type="ChEBI" id="CHEBI:15378"/>
        <dbReference type="ChEBI" id="CHEBI:17790"/>
        <dbReference type="ChEBI" id="CHEBI:29973"/>
        <dbReference type="ChEBI" id="CHEBI:82795"/>
        <dbReference type="EC" id="3.1.1.61"/>
    </reaction>
</comment>
<reference evidence="7" key="1">
    <citation type="journal article" date="2019" name="Int. J. Syst. Evol. Microbiol.">
        <title>The Global Catalogue of Microorganisms (GCM) 10K type strain sequencing project: providing services to taxonomists for standard genome sequencing and annotation.</title>
        <authorList>
            <consortium name="The Broad Institute Genomics Platform"/>
            <consortium name="The Broad Institute Genome Sequencing Center for Infectious Disease"/>
            <person name="Wu L."/>
            <person name="Ma J."/>
        </authorList>
    </citation>
    <scope>NUCLEOTIDE SEQUENCE [LARGE SCALE GENOMIC DNA]</scope>
    <source>
        <strain evidence="7">CCM 4481</strain>
    </source>
</reference>
<dbReference type="CDD" id="cd16433">
    <property type="entry name" value="CheB"/>
    <property type="match status" value="1"/>
</dbReference>
<accession>A0ABV9BXW5</accession>
<feature type="active site" evidence="4">
    <location>
        <position position="132"/>
    </location>
</feature>